<comment type="similarity">
    <text evidence="6">Belongs to the Maf family. YhdE subfamily.</text>
</comment>
<dbReference type="FunFam" id="3.90.950.10:FF:000005">
    <property type="entry name" value="7-methyl-GTP pyrophosphatase"/>
    <property type="match status" value="1"/>
</dbReference>
<dbReference type="HAMAP" id="MF_00528">
    <property type="entry name" value="Maf"/>
    <property type="match status" value="1"/>
</dbReference>
<evidence type="ECO:0000256" key="5">
    <source>
        <dbReference type="ARBA" id="ARBA00023080"/>
    </source>
</evidence>
<comment type="cofactor">
    <cofactor evidence="1 6">
        <name>a divalent metal cation</name>
        <dbReference type="ChEBI" id="CHEBI:60240"/>
    </cofactor>
</comment>
<accession>A0A0P6W062</accession>
<comment type="catalytic activity">
    <reaction evidence="6">
        <text>dTTP + H2O = dTMP + diphosphate + H(+)</text>
        <dbReference type="Rhea" id="RHEA:28534"/>
        <dbReference type="ChEBI" id="CHEBI:15377"/>
        <dbReference type="ChEBI" id="CHEBI:15378"/>
        <dbReference type="ChEBI" id="CHEBI:33019"/>
        <dbReference type="ChEBI" id="CHEBI:37568"/>
        <dbReference type="ChEBI" id="CHEBI:63528"/>
        <dbReference type="EC" id="3.6.1.9"/>
    </reaction>
</comment>
<evidence type="ECO:0000256" key="3">
    <source>
        <dbReference type="ARBA" id="ARBA00022490"/>
    </source>
</evidence>
<comment type="catalytic activity">
    <reaction evidence="6">
        <text>UTP + H2O = UMP + diphosphate + H(+)</text>
        <dbReference type="Rhea" id="RHEA:29395"/>
        <dbReference type="ChEBI" id="CHEBI:15377"/>
        <dbReference type="ChEBI" id="CHEBI:15378"/>
        <dbReference type="ChEBI" id="CHEBI:33019"/>
        <dbReference type="ChEBI" id="CHEBI:46398"/>
        <dbReference type="ChEBI" id="CHEBI:57865"/>
        <dbReference type="EC" id="3.6.1.9"/>
    </reaction>
</comment>
<dbReference type="PANTHER" id="PTHR43213">
    <property type="entry name" value="BIFUNCTIONAL DTTP/UTP PYROPHOSPHATASE/METHYLTRANSFERASE PROTEIN-RELATED"/>
    <property type="match status" value="1"/>
</dbReference>
<evidence type="ECO:0000256" key="2">
    <source>
        <dbReference type="ARBA" id="ARBA00004496"/>
    </source>
</evidence>
<dbReference type="GO" id="GO:0036221">
    <property type="term" value="F:UTP diphosphatase activity"/>
    <property type="evidence" value="ECO:0007669"/>
    <property type="project" value="RHEA"/>
</dbReference>
<dbReference type="GO" id="GO:0009117">
    <property type="term" value="P:nucleotide metabolic process"/>
    <property type="evidence" value="ECO:0007669"/>
    <property type="project" value="UniProtKB-KW"/>
</dbReference>
<keyword evidence="4 6" id="KW-0378">Hydrolase</keyword>
<feature type="site" description="Important for substrate specificity" evidence="6">
    <location>
        <position position="152"/>
    </location>
</feature>
<keyword evidence="3 6" id="KW-0963">Cytoplasm</keyword>
<dbReference type="CDD" id="cd00555">
    <property type="entry name" value="Maf"/>
    <property type="match status" value="1"/>
</dbReference>
<feature type="site" description="Important for substrate specificity" evidence="6">
    <location>
        <position position="70"/>
    </location>
</feature>
<dbReference type="GO" id="GO:0005737">
    <property type="term" value="C:cytoplasm"/>
    <property type="evidence" value="ECO:0007669"/>
    <property type="project" value="UniProtKB-SubCell"/>
</dbReference>
<evidence type="ECO:0000313" key="7">
    <source>
        <dbReference type="EMBL" id="KPL60808.1"/>
    </source>
</evidence>
<comment type="caution">
    <text evidence="6">Lacks conserved residue(s) required for the propagation of feature annotation.</text>
</comment>
<evidence type="ECO:0000256" key="1">
    <source>
        <dbReference type="ARBA" id="ARBA00001968"/>
    </source>
</evidence>
<dbReference type="AlphaFoldDB" id="A0A0P6W062"/>
<dbReference type="eggNOG" id="COG0424">
    <property type="taxonomic scope" value="Bacteria"/>
</dbReference>
<sequence length="190" mass="21146">MSNLILASQSPRRKELLQQIQLSFSIMGSSVDETFSSDLLPHEVVMYLARKKAMVISNQHPTHYVIGSDTVVTKDGKILGKPGSSEEAKEMLSMLSGSSHEVYTGVAILHGEEEKLFYEKTDVTFWELTSKEIDDYIATEEPFDKAGSYGIQGIGAKFVKEIKGDYFSVVGLPISRVNRVLLEMGYLQSE</sequence>
<dbReference type="EC" id="3.6.1.9" evidence="6"/>
<proteinExistence type="inferred from homology"/>
<dbReference type="GO" id="GO:0036218">
    <property type="term" value="F:dTTP diphosphatase activity"/>
    <property type="evidence" value="ECO:0007669"/>
    <property type="project" value="RHEA"/>
</dbReference>
<comment type="function">
    <text evidence="6">Nucleoside triphosphate pyrophosphatase that hydrolyzes dTTP and UTP. May have a dual role in cell division arrest and in preventing the incorporation of modified nucleotides into cellular nucleic acids.</text>
</comment>
<evidence type="ECO:0000256" key="4">
    <source>
        <dbReference type="ARBA" id="ARBA00022801"/>
    </source>
</evidence>
<dbReference type="NCBIfam" id="TIGR00172">
    <property type="entry name" value="maf"/>
    <property type="match status" value="1"/>
</dbReference>
<evidence type="ECO:0000313" key="8">
    <source>
        <dbReference type="Proteomes" id="UP000050398"/>
    </source>
</evidence>
<keyword evidence="5 6" id="KW-0546">Nucleotide metabolism</keyword>
<dbReference type="OrthoDB" id="9807767at2"/>
<name>A0A0P6W062_9BACI</name>
<dbReference type="PATRIC" id="fig|218284.4.peg.735"/>
<protein>
    <recommendedName>
        <fullName evidence="6">dTTP/UTP pyrophosphatase</fullName>
        <shortName evidence="6">dTTPase/UTPase</shortName>
        <ecNumber evidence="6">3.6.1.9</ecNumber>
    </recommendedName>
    <alternativeName>
        <fullName evidence="6">Nucleoside triphosphate pyrophosphatase</fullName>
    </alternativeName>
    <alternativeName>
        <fullName evidence="6">Nucleotide pyrophosphatase</fullName>
        <shortName evidence="6">Nucleotide PPase</shortName>
    </alternativeName>
</protein>
<dbReference type="EMBL" id="LIXZ01000002">
    <property type="protein sequence ID" value="KPL60808.1"/>
    <property type="molecule type" value="Genomic_DNA"/>
</dbReference>
<comment type="subcellular location">
    <subcellularLocation>
        <location evidence="2 6">Cytoplasm</location>
    </subcellularLocation>
</comment>
<dbReference type="Proteomes" id="UP000050398">
    <property type="component" value="Unassembled WGS sequence"/>
</dbReference>
<dbReference type="PANTHER" id="PTHR43213:SF5">
    <property type="entry name" value="BIFUNCTIONAL DTTP_UTP PYROPHOSPHATASE_METHYLTRANSFERASE PROTEIN-RELATED"/>
    <property type="match status" value="1"/>
</dbReference>
<feature type="site" description="Important for substrate specificity" evidence="6">
    <location>
        <position position="12"/>
    </location>
</feature>
<dbReference type="SUPFAM" id="SSF52972">
    <property type="entry name" value="ITPase-like"/>
    <property type="match status" value="1"/>
</dbReference>
<dbReference type="InterPro" id="IPR029001">
    <property type="entry name" value="ITPase-like_fam"/>
</dbReference>
<evidence type="ECO:0000256" key="6">
    <source>
        <dbReference type="HAMAP-Rule" id="MF_00528"/>
    </source>
</evidence>
<comment type="caution">
    <text evidence="7">The sequence shown here is derived from an EMBL/GenBank/DDBJ whole genome shotgun (WGS) entry which is preliminary data.</text>
</comment>
<dbReference type="Pfam" id="PF02545">
    <property type="entry name" value="Maf"/>
    <property type="match status" value="1"/>
</dbReference>
<dbReference type="PIRSF" id="PIRSF006305">
    <property type="entry name" value="Maf"/>
    <property type="match status" value="1"/>
</dbReference>
<dbReference type="Gene3D" id="3.90.950.10">
    <property type="match status" value="1"/>
</dbReference>
<gene>
    <name evidence="7" type="ORF">AM506_03460</name>
</gene>
<dbReference type="RefSeq" id="WP_060670865.1">
    <property type="nucleotide sequence ID" value="NZ_LIXZ01000002.1"/>
</dbReference>
<feature type="active site" description="Proton acceptor" evidence="6">
    <location>
        <position position="69"/>
    </location>
</feature>
<dbReference type="InterPro" id="IPR003697">
    <property type="entry name" value="Maf-like"/>
</dbReference>
<organism evidence="7 8">
    <name type="scientific">Rossellomorea vietnamensis</name>
    <dbReference type="NCBI Taxonomy" id="218284"/>
    <lineage>
        <taxon>Bacteria</taxon>
        <taxon>Bacillati</taxon>
        <taxon>Bacillota</taxon>
        <taxon>Bacilli</taxon>
        <taxon>Bacillales</taxon>
        <taxon>Bacillaceae</taxon>
        <taxon>Rossellomorea</taxon>
    </lineage>
</organism>
<reference evidence="7 8" key="1">
    <citation type="submission" date="2015-08" db="EMBL/GenBank/DDBJ databases">
        <title>Draft Genome Sequence of Bacillus vietnamensis UCD-SED5.</title>
        <authorList>
            <person name="Lee R.D."/>
            <person name="Jospin G."/>
            <person name="Lang J.M."/>
            <person name="Coil D.A."/>
            <person name="Eisen J.A."/>
        </authorList>
    </citation>
    <scope>NUCLEOTIDE SEQUENCE [LARGE SCALE GENOMIC DNA]</scope>
    <source>
        <strain evidence="7 8">UCD-SED5</strain>
    </source>
</reference>